<gene>
    <name evidence="7" type="ORF">ENR64_13285</name>
</gene>
<evidence type="ECO:0000256" key="3">
    <source>
        <dbReference type="ARBA" id="ARBA00022692"/>
    </source>
</evidence>
<comment type="caution">
    <text evidence="7">The sequence shown here is derived from an EMBL/GenBank/DDBJ whole genome shotgun (WGS) entry which is preliminary data.</text>
</comment>
<dbReference type="Pfam" id="PF03631">
    <property type="entry name" value="Virul_fac_BrkB"/>
    <property type="match status" value="1"/>
</dbReference>
<feature type="transmembrane region" description="Helical" evidence="6">
    <location>
        <begin position="97"/>
        <end position="119"/>
    </location>
</feature>
<feature type="transmembrane region" description="Helical" evidence="6">
    <location>
        <begin position="39"/>
        <end position="60"/>
    </location>
</feature>
<sequence length="308" mass="33858">MFRYIRTTVLPSKPAQLLIKTGLKWDQDNCSGMAAALSYYALFSLFPLILIILSVTGRFIGPSSEAFQSITGAVARYLPPEVHDLIRETIISLNQNSVGAGLIGSGLLLFSASAVFGALRSSVNRIWRSPDHAPEAQSLGTVIVMFIFNKLLAFVLVLASALLLLTSLISDIVVKTILELVTHFQETFRFLQIDEILLAEGLQVGSSFLLMAIVACVLFKILPAAYVSWQDVWLSALLTALLMVGLQQLVSNSVISIGSQFLSYGLVGSVMILMLWIFLTFQIFLLGCVLSYVYAYLFGSRRNRSMNL</sequence>
<keyword evidence="2" id="KW-1003">Cell membrane</keyword>
<evidence type="ECO:0000256" key="4">
    <source>
        <dbReference type="ARBA" id="ARBA00022989"/>
    </source>
</evidence>
<dbReference type="PANTHER" id="PTHR30213:SF1">
    <property type="entry name" value="INNER MEMBRANE PROTEIN YHJD"/>
    <property type="match status" value="1"/>
</dbReference>
<feature type="transmembrane region" description="Helical" evidence="6">
    <location>
        <begin position="232"/>
        <end position="249"/>
    </location>
</feature>
<feature type="transmembrane region" description="Helical" evidence="6">
    <location>
        <begin position="208"/>
        <end position="226"/>
    </location>
</feature>
<dbReference type="EMBL" id="DSRU01000196">
    <property type="protein sequence ID" value="HFM98701.1"/>
    <property type="molecule type" value="Genomic_DNA"/>
</dbReference>
<comment type="subcellular location">
    <subcellularLocation>
        <location evidence="1">Cell membrane</location>
        <topology evidence="1">Multi-pass membrane protein</topology>
    </subcellularLocation>
</comment>
<name>A0A7C3PQD1_9CYAN</name>
<protein>
    <submittedName>
        <fullName evidence="7">YihY/virulence factor BrkB family protein</fullName>
    </submittedName>
</protein>
<dbReference type="PIRSF" id="PIRSF035875">
    <property type="entry name" value="RNase_BN"/>
    <property type="match status" value="1"/>
</dbReference>
<evidence type="ECO:0000256" key="1">
    <source>
        <dbReference type="ARBA" id="ARBA00004651"/>
    </source>
</evidence>
<feature type="transmembrane region" description="Helical" evidence="6">
    <location>
        <begin position="139"/>
        <end position="165"/>
    </location>
</feature>
<reference evidence="7" key="1">
    <citation type="journal article" date="2020" name="mSystems">
        <title>Genome- and Community-Level Interaction Insights into Carbon Utilization and Element Cycling Functions of Hydrothermarchaeota in Hydrothermal Sediment.</title>
        <authorList>
            <person name="Zhou Z."/>
            <person name="Liu Y."/>
            <person name="Xu W."/>
            <person name="Pan J."/>
            <person name="Luo Z.H."/>
            <person name="Li M."/>
        </authorList>
    </citation>
    <scope>NUCLEOTIDE SEQUENCE [LARGE SCALE GENOMIC DNA]</scope>
    <source>
        <strain evidence="7">SpSt-418</strain>
    </source>
</reference>
<keyword evidence="5 6" id="KW-0472">Membrane</keyword>
<evidence type="ECO:0000256" key="6">
    <source>
        <dbReference type="SAM" id="Phobius"/>
    </source>
</evidence>
<keyword evidence="4 6" id="KW-1133">Transmembrane helix</keyword>
<evidence type="ECO:0000313" key="7">
    <source>
        <dbReference type="EMBL" id="HFM98701.1"/>
    </source>
</evidence>
<dbReference type="GO" id="GO:0005886">
    <property type="term" value="C:plasma membrane"/>
    <property type="evidence" value="ECO:0007669"/>
    <property type="project" value="UniProtKB-SubCell"/>
</dbReference>
<dbReference type="PANTHER" id="PTHR30213">
    <property type="entry name" value="INNER MEMBRANE PROTEIN YHJD"/>
    <property type="match status" value="1"/>
</dbReference>
<proteinExistence type="predicted"/>
<keyword evidence="3 6" id="KW-0812">Transmembrane</keyword>
<evidence type="ECO:0000256" key="5">
    <source>
        <dbReference type="ARBA" id="ARBA00023136"/>
    </source>
</evidence>
<dbReference type="InterPro" id="IPR017039">
    <property type="entry name" value="Virul_fac_BrkB"/>
</dbReference>
<accession>A0A7C3PQD1</accession>
<organism evidence="7">
    <name type="scientific">Oscillatoriales cyanobacterium SpSt-418</name>
    <dbReference type="NCBI Taxonomy" id="2282169"/>
    <lineage>
        <taxon>Bacteria</taxon>
        <taxon>Bacillati</taxon>
        <taxon>Cyanobacteriota</taxon>
        <taxon>Cyanophyceae</taxon>
        <taxon>Oscillatoriophycideae</taxon>
        <taxon>Oscillatoriales</taxon>
    </lineage>
</organism>
<dbReference type="AlphaFoldDB" id="A0A7C3PQD1"/>
<evidence type="ECO:0000256" key="2">
    <source>
        <dbReference type="ARBA" id="ARBA00022475"/>
    </source>
</evidence>
<feature type="transmembrane region" description="Helical" evidence="6">
    <location>
        <begin position="283"/>
        <end position="299"/>
    </location>
</feature>